<reference evidence="1 2" key="1">
    <citation type="journal article" date="2021" name="BMC Genomics">
        <title>Datura genome reveals duplications of psychoactive alkaloid biosynthetic genes and high mutation rate following tissue culture.</title>
        <authorList>
            <person name="Rajewski A."/>
            <person name="Carter-House D."/>
            <person name="Stajich J."/>
            <person name="Litt A."/>
        </authorList>
    </citation>
    <scope>NUCLEOTIDE SEQUENCE [LARGE SCALE GENOMIC DNA]</scope>
    <source>
        <strain evidence="1">AR-01</strain>
    </source>
</reference>
<name>A0ABS8RWQ8_DATST</name>
<gene>
    <name evidence="1" type="ORF">HAX54_006361</name>
</gene>
<accession>A0ABS8RWQ8</accession>
<keyword evidence="2" id="KW-1185">Reference proteome</keyword>
<dbReference type="Proteomes" id="UP000823775">
    <property type="component" value="Unassembled WGS sequence"/>
</dbReference>
<organism evidence="1 2">
    <name type="scientific">Datura stramonium</name>
    <name type="common">Jimsonweed</name>
    <name type="synonym">Common thornapple</name>
    <dbReference type="NCBI Taxonomy" id="4076"/>
    <lineage>
        <taxon>Eukaryota</taxon>
        <taxon>Viridiplantae</taxon>
        <taxon>Streptophyta</taxon>
        <taxon>Embryophyta</taxon>
        <taxon>Tracheophyta</taxon>
        <taxon>Spermatophyta</taxon>
        <taxon>Magnoliopsida</taxon>
        <taxon>eudicotyledons</taxon>
        <taxon>Gunneridae</taxon>
        <taxon>Pentapetalae</taxon>
        <taxon>asterids</taxon>
        <taxon>lamiids</taxon>
        <taxon>Solanales</taxon>
        <taxon>Solanaceae</taxon>
        <taxon>Solanoideae</taxon>
        <taxon>Datureae</taxon>
        <taxon>Datura</taxon>
    </lineage>
</organism>
<feature type="non-terminal residue" evidence="1">
    <location>
        <position position="1"/>
    </location>
</feature>
<comment type="caution">
    <text evidence="1">The sequence shown here is derived from an EMBL/GenBank/DDBJ whole genome shotgun (WGS) entry which is preliminary data.</text>
</comment>
<evidence type="ECO:0000313" key="2">
    <source>
        <dbReference type="Proteomes" id="UP000823775"/>
    </source>
</evidence>
<dbReference type="EMBL" id="JACEIK010000132">
    <property type="protein sequence ID" value="MCD7450440.1"/>
    <property type="molecule type" value="Genomic_DNA"/>
</dbReference>
<evidence type="ECO:0000313" key="1">
    <source>
        <dbReference type="EMBL" id="MCD7450440.1"/>
    </source>
</evidence>
<sequence>DVMEAYTRHITVGMTELRLILGKKIELSYKPQMGAAQISSKNIICRGQGEGNTATYLTGGLVTTTVCLIICSFLKFAEEGELGKIMAGRLRCPGTRCDGL</sequence>
<protein>
    <submittedName>
        <fullName evidence="1">Uncharacterized protein</fullName>
    </submittedName>
</protein>
<proteinExistence type="predicted"/>